<protein>
    <submittedName>
        <fullName evidence="1">Uncharacterized protein</fullName>
    </submittedName>
</protein>
<dbReference type="Proteomes" id="UP000215441">
    <property type="component" value="Unassembled WGS sequence"/>
</dbReference>
<evidence type="ECO:0000313" key="2">
    <source>
        <dbReference type="Proteomes" id="UP000215441"/>
    </source>
</evidence>
<organism evidence="1 2">
    <name type="scientific">Acidovorax kalamii</name>
    <dbReference type="NCBI Taxonomy" id="2004485"/>
    <lineage>
        <taxon>Bacteria</taxon>
        <taxon>Pseudomonadati</taxon>
        <taxon>Pseudomonadota</taxon>
        <taxon>Betaproteobacteria</taxon>
        <taxon>Burkholderiales</taxon>
        <taxon>Comamonadaceae</taxon>
        <taxon>Acidovorax</taxon>
    </lineage>
</organism>
<comment type="caution">
    <text evidence="1">The sequence shown here is derived from an EMBL/GenBank/DDBJ whole genome shotgun (WGS) entry which is preliminary data.</text>
</comment>
<proteinExistence type="predicted"/>
<keyword evidence="2" id="KW-1185">Reference proteome</keyword>
<sequence>MPRPTAQQQRILDRIALQRERLRARRAARAQAQALTESQRAAAGGAEDSLALRAAGFAREHPLAVAAIAGVAVVAGPRRLIRWAGVLLPMLLRLRR</sequence>
<dbReference type="EMBL" id="NOIG01000003">
    <property type="protein sequence ID" value="OYD51873.1"/>
    <property type="molecule type" value="Genomic_DNA"/>
</dbReference>
<evidence type="ECO:0000313" key="1">
    <source>
        <dbReference type="EMBL" id="OYD51873.1"/>
    </source>
</evidence>
<accession>A0A235ESW6</accession>
<reference evidence="1 2" key="1">
    <citation type="submission" date="2017-07" db="EMBL/GenBank/DDBJ databases">
        <title>Acidovorax KNDSW TSA 6 genome sequence and assembly.</title>
        <authorList>
            <person name="Mayilraj S."/>
        </authorList>
    </citation>
    <scope>NUCLEOTIDE SEQUENCE [LARGE SCALE GENOMIC DNA]</scope>
    <source>
        <strain evidence="1 2">KNDSW-TSA6</strain>
    </source>
</reference>
<gene>
    <name evidence="1" type="ORF">CBY09_02900</name>
</gene>
<dbReference type="AlphaFoldDB" id="A0A235ESW6"/>
<name>A0A235ESW6_9BURK</name>